<proteinExistence type="inferred from homology"/>
<dbReference type="InterPro" id="IPR036250">
    <property type="entry name" value="AcylCo_DH-like_C"/>
</dbReference>
<evidence type="ECO:0000256" key="4">
    <source>
        <dbReference type="ARBA" id="ARBA00022827"/>
    </source>
</evidence>
<dbReference type="Pfam" id="PF00441">
    <property type="entry name" value="Acyl-CoA_dh_1"/>
    <property type="match status" value="1"/>
</dbReference>
<dbReference type="Pfam" id="PF02770">
    <property type="entry name" value="Acyl-CoA_dh_M"/>
    <property type="match status" value="1"/>
</dbReference>
<gene>
    <name evidence="9" type="ORF">CE154_014060</name>
</gene>
<keyword evidence="4" id="KW-0274">FAD</keyword>
<dbReference type="RefSeq" id="WP_094438630.1">
    <property type="nucleotide sequence ID" value="NZ_NKDB02000002.1"/>
</dbReference>
<dbReference type="GO" id="GO:0050660">
    <property type="term" value="F:flavin adenine dinucleotide binding"/>
    <property type="evidence" value="ECO:0007669"/>
    <property type="project" value="InterPro"/>
</dbReference>
<dbReference type="GO" id="GO:0005886">
    <property type="term" value="C:plasma membrane"/>
    <property type="evidence" value="ECO:0007669"/>
    <property type="project" value="TreeGrafter"/>
</dbReference>
<dbReference type="SUPFAM" id="SSF56645">
    <property type="entry name" value="Acyl-CoA dehydrogenase NM domain-like"/>
    <property type="match status" value="1"/>
</dbReference>
<dbReference type="InterPro" id="IPR009100">
    <property type="entry name" value="AcylCoA_DH/oxidase_NM_dom_sf"/>
</dbReference>
<dbReference type="Pfam" id="PF02771">
    <property type="entry name" value="Acyl-CoA_dh_N"/>
    <property type="match status" value="1"/>
</dbReference>
<feature type="domain" description="Acyl-CoA dehydrogenase/oxidase C-terminal" evidence="6">
    <location>
        <begin position="230"/>
        <end position="385"/>
    </location>
</feature>
<dbReference type="InterPro" id="IPR009075">
    <property type="entry name" value="AcylCo_DH/oxidase_C"/>
</dbReference>
<evidence type="ECO:0000256" key="5">
    <source>
        <dbReference type="ARBA" id="ARBA00023002"/>
    </source>
</evidence>
<dbReference type="PANTHER" id="PTHR43292">
    <property type="entry name" value="ACYL-COA DEHYDROGENASE"/>
    <property type="match status" value="1"/>
</dbReference>
<dbReference type="InterPro" id="IPR052161">
    <property type="entry name" value="Mycobact_Acyl-CoA_DH"/>
</dbReference>
<evidence type="ECO:0000256" key="2">
    <source>
        <dbReference type="ARBA" id="ARBA00009347"/>
    </source>
</evidence>
<dbReference type="SUPFAM" id="SSF47203">
    <property type="entry name" value="Acyl-CoA dehydrogenase C-terminal domain-like"/>
    <property type="match status" value="1"/>
</dbReference>
<evidence type="ECO:0000313" key="9">
    <source>
        <dbReference type="EMBL" id="RKJ97112.1"/>
    </source>
</evidence>
<dbReference type="EMBL" id="NKDB02000002">
    <property type="protein sequence ID" value="RKJ97112.1"/>
    <property type="molecule type" value="Genomic_DNA"/>
</dbReference>
<dbReference type="InterPro" id="IPR046373">
    <property type="entry name" value="Acyl-CoA_Oxase/DH_mid-dom_sf"/>
</dbReference>
<feature type="domain" description="Acyl-CoA dehydrogenase/oxidase N-terminal" evidence="8">
    <location>
        <begin position="8"/>
        <end position="116"/>
    </location>
</feature>
<name>A0A3R7LFV4_9BURK</name>
<protein>
    <submittedName>
        <fullName evidence="9">Acyl-CoA dehydrogenase</fullName>
    </submittedName>
</protein>
<dbReference type="GO" id="GO:0016627">
    <property type="term" value="F:oxidoreductase activity, acting on the CH-CH group of donors"/>
    <property type="evidence" value="ECO:0007669"/>
    <property type="project" value="InterPro"/>
</dbReference>
<dbReference type="Gene3D" id="2.40.110.10">
    <property type="entry name" value="Butyryl-CoA Dehydrogenase, subunit A, domain 2"/>
    <property type="match status" value="1"/>
</dbReference>
<dbReference type="InterPro" id="IPR013786">
    <property type="entry name" value="AcylCoA_DH/ox_N"/>
</dbReference>
<reference evidence="9 10" key="1">
    <citation type="submission" date="2018-09" db="EMBL/GenBank/DDBJ databases">
        <title>Genome comparison of Alicycliphilus sp. BQ1, a polyurethanolytic bacterium, with its closest phylogenetic relatives Alicycliphilus denitrificans BC and K601, unable to attack polyurethane.</title>
        <authorList>
            <person name="Loza-Tavera H."/>
            <person name="Lozano L."/>
            <person name="Cevallos M."/>
            <person name="Maya-Lucas O."/>
            <person name="Garcia-Mena J."/>
            <person name="Hernandez J."/>
        </authorList>
    </citation>
    <scope>NUCLEOTIDE SEQUENCE [LARGE SCALE GENOMIC DNA]</scope>
    <source>
        <strain evidence="9 10">BQ1</strain>
    </source>
</reference>
<evidence type="ECO:0000259" key="7">
    <source>
        <dbReference type="Pfam" id="PF02770"/>
    </source>
</evidence>
<dbReference type="InterPro" id="IPR037069">
    <property type="entry name" value="AcylCoA_DH/ox_N_sf"/>
</dbReference>
<organism evidence="9 10">
    <name type="scientific">Alicycliphilus denitrificans</name>
    <dbReference type="NCBI Taxonomy" id="179636"/>
    <lineage>
        <taxon>Bacteria</taxon>
        <taxon>Pseudomonadati</taxon>
        <taxon>Pseudomonadota</taxon>
        <taxon>Betaproteobacteria</taxon>
        <taxon>Burkholderiales</taxon>
        <taxon>Comamonadaceae</taxon>
        <taxon>Alicycliphilus</taxon>
    </lineage>
</organism>
<keyword evidence="3" id="KW-0285">Flavoprotein</keyword>
<dbReference type="Proteomes" id="UP000216225">
    <property type="component" value="Unassembled WGS sequence"/>
</dbReference>
<dbReference type="AlphaFoldDB" id="A0A3R7LFV4"/>
<accession>A0A3R7LFV4</accession>
<comment type="cofactor">
    <cofactor evidence="1">
        <name>FAD</name>
        <dbReference type="ChEBI" id="CHEBI:57692"/>
    </cofactor>
</comment>
<dbReference type="FunFam" id="2.40.110.10:FF:000011">
    <property type="entry name" value="Acyl-CoA dehydrogenase FadE34"/>
    <property type="match status" value="1"/>
</dbReference>
<evidence type="ECO:0000259" key="6">
    <source>
        <dbReference type="Pfam" id="PF00441"/>
    </source>
</evidence>
<evidence type="ECO:0000256" key="3">
    <source>
        <dbReference type="ARBA" id="ARBA00022630"/>
    </source>
</evidence>
<dbReference type="Gene3D" id="1.20.140.10">
    <property type="entry name" value="Butyryl-CoA Dehydrogenase, subunit A, domain 3"/>
    <property type="match status" value="1"/>
</dbReference>
<dbReference type="Gene3D" id="1.10.540.10">
    <property type="entry name" value="Acyl-CoA dehydrogenase/oxidase, N-terminal domain"/>
    <property type="match status" value="1"/>
</dbReference>
<dbReference type="PANTHER" id="PTHR43292:SF3">
    <property type="entry name" value="ACYL-COA DEHYDROGENASE FADE29"/>
    <property type="match status" value="1"/>
</dbReference>
<dbReference type="InterPro" id="IPR006091">
    <property type="entry name" value="Acyl-CoA_Oxase/DH_mid-dom"/>
</dbReference>
<comment type="caution">
    <text evidence="9">The sequence shown here is derived from an EMBL/GenBank/DDBJ whole genome shotgun (WGS) entry which is preliminary data.</text>
</comment>
<keyword evidence="5" id="KW-0560">Oxidoreductase</keyword>
<evidence type="ECO:0000313" key="10">
    <source>
        <dbReference type="Proteomes" id="UP000216225"/>
    </source>
</evidence>
<evidence type="ECO:0000259" key="8">
    <source>
        <dbReference type="Pfam" id="PF02771"/>
    </source>
</evidence>
<comment type="similarity">
    <text evidence="2">Belongs to the acyl-CoA dehydrogenase family.</text>
</comment>
<sequence>MNIRDNTDEAFLADVEQWLDATLARMRALFASHEWVHAECRTAWNAELCAANLVALDWPRELGGRNLSTAALIKFHEMCAVRRAPQPLNSIAHSILAPTLLKFGTEEQKRRFLEGIRLGTEVWCQGYSEPGSGSDLASVKTRASREGDGWIINGHKVWTTQAHAARWCFALVRTDPDSRAHKGLSFVLVDLKAAGARVEPIRQITGEADYNEVFLEQVHVPDGNLVGAPGDGWRIAMAAAEYERGIYFLPRVVQLEAELQDVETLFERAAPAEPARTRLAAALATLSDTCFVIRCRVDAILRRVATSSTPGTDGAVLKLLWSETRQALQEIRMELLGEAAMLGPDSGVRFSEAAVATREFLWSRAETIVAGTSEIQRNIIAERVLGLPKG</sequence>
<evidence type="ECO:0000256" key="1">
    <source>
        <dbReference type="ARBA" id="ARBA00001974"/>
    </source>
</evidence>
<feature type="domain" description="Acyl-CoA oxidase/dehydrogenase middle" evidence="7">
    <location>
        <begin position="124"/>
        <end position="216"/>
    </location>
</feature>